<dbReference type="EMBL" id="PCXL01000009">
    <property type="protein sequence ID" value="PIR38600.1"/>
    <property type="molecule type" value="Genomic_DNA"/>
</dbReference>
<feature type="signal peptide" evidence="2">
    <location>
        <begin position="1"/>
        <end position="20"/>
    </location>
</feature>
<evidence type="ECO:0000256" key="1">
    <source>
        <dbReference type="SAM" id="MobiDB-lite"/>
    </source>
</evidence>
<evidence type="ECO:0000313" key="3">
    <source>
        <dbReference type="EMBL" id="PIR38600.1"/>
    </source>
</evidence>
<keyword evidence="2" id="KW-0732">Signal</keyword>
<evidence type="ECO:0000313" key="4">
    <source>
        <dbReference type="Proteomes" id="UP000231333"/>
    </source>
</evidence>
<dbReference type="InterPro" id="IPR012334">
    <property type="entry name" value="Pectin_lyas_fold"/>
</dbReference>
<sequence length="573" mass="60223">MNLGKILLSASMIAFVGAAAFTGTGAFFSDEETSTGNTFTAGAIDLKIDNTSYGFDWNDPTNQNPEGIWGPNPNNTWEMNDLTEQLFFRFDDLKPGDYGEDTISIHVNDNDAWACMAFNLTGTPENGLSEPEADVDQTAGENEGELQNHLSFMFWNDDGDNVLEVGEEVIEELSGLPGSIFDGGWLPLADSSSTSTPLTGGSTHYIGKGWCFGSMTATPEEPAENPNGPTPGNTGFTCDGSGNHNEAQTDGIVVDVAFHAEQSRNNGEFLCSGLPPLGEGEGRRVGALLSAYTAPTGDSCDLTVDPANGGTSNKDDIYSTIQEAEDAANPDDTICVVDGVYEEDVVIDVEGLTLAGDGADNTSVINGQATGQGAAVRIAADNVTVEGFQINGAGIAAVWLDTGVSGAEVRYNQITSASGATAITTQGSQSNNAFRNNVLIGSDSTQIAYVNGDVSLVGQPSDNVDFFLNTFMGTIVSGGVAYGTESTNSNFENNIIADTISSTYAHAEFWKDDAIVDRNNFNGASAETKVRDSDPDAGPLNAENNWWGDTDASDNVAGNVDFDPEAVVPFPEN</sequence>
<proteinExistence type="predicted"/>
<dbReference type="Proteomes" id="UP000231333">
    <property type="component" value="Unassembled WGS sequence"/>
</dbReference>
<name>A0A2H0QWF1_9BACT</name>
<evidence type="ECO:0000256" key="2">
    <source>
        <dbReference type="SAM" id="SignalP"/>
    </source>
</evidence>
<dbReference type="InterPro" id="IPR011050">
    <property type="entry name" value="Pectin_lyase_fold/virulence"/>
</dbReference>
<dbReference type="Gene3D" id="2.160.20.10">
    <property type="entry name" value="Single-stranded right-handed beta-helix, Pectin lyase-like"/>
    <property type="match status" value="1"/>
</dbReference>
<evidence type="ECO:0008006" key="5">
    <source>
        <dbReference type="Google" id="ProtNLM"/>
    </source>
</evidence>
<reference evidence="3 4" key="1">
    <citation type="submission" date="2017-09" db="EMBL/GenBank/DDBJ databases">
        <title>Depth-based differentiation of microbial function through sediment-hosted aquifers and enrichment of novel symbionts in the deep terrestrial subsurface.</title>
        <authorList>
            <person name="Probst A.J."/>
            <person name="Ladd B."/>
            <person name="Jarett J.K."/>
            <person name="Geller-Mcgrath D.E."/>
            <person name="Sieber C.M."/>
            <person name="Emerson J.B."/>
            <person name="Anantharaman K."/>
            <person name="Thomas B.C."/>
            <person name="Malmstrom R."/>
            <person name="Stieglmeier M."/>
            <person name="Klingl A."/>
            <person name="Woyke T."/>
            <person name="Ryan C.M."/>
            <person name="Banfield J.F."/>
        </authorList>
    </citation>
    <scope>NUCLEOTIDE SEQUENCE [LARGE SCALE GENOMIC DNA]</scope>
    <source>
        <strain evidence="3">CG10_big_fil_rev_8_21_14_0_10_42_12</strain>
    </source>
</reference>
<comment type="caution">
    <text evidence="3">The sequence shown here is derived from an EMBL/GenBank/DDBJ whole genome shotgun (WGS) entry which is preliminary data.</text>
</comment>
<gene>
    <name evidence="3" type="ORF">COV34_00795</name>
</gene>
<dbReference type="AlphaFoldDB" id="A0A2H0QWF1"/>
<protein>
    <recommendedName>
        <fullName evidence="5">Right handed beta helix domain-containing protein</fullName>
    </recommendedName>
</protein>
<organism evidence="3 4">
    <name type="scientific">Candidatus Zambryskibacteria bacterium CG10_big_fil_rev_8_21_14_0_10_42_12</name>
    <dbReference type="NCBI Taxonomy" id="1975115"/>
    <lineage>
        <taxon>Bacteria</taxon>
        <taxon>Candidatus Zambryskiibacteriota</taxon>
    </lineage>
</organism>
<feature type="chain" id="PRO_5013567648" description="Right handed beta helix domain-containing protein" evidence="2">
    <location>
        <begin position="21"/>
        <end position="573"/>
    </location>
</feature>
<accession>A0A2H0QWF1</accession>
<feature type="region of interest" description="Disordered" evidence="1">
    <location>
        <begin position="526"/>
        <end position="573"/>
    </location>
</feature>
<dbReference type="SUPFAM" id="SSF51126">
    <property type="entry name" value="Pectin lyase-like"/>
    <property type="match status" value="1"/>
</dbReference>